<evidence type="ECO:0000256" key="3">
    <source>
        <dbReference type="SAM" id="Phobius"/>
    </source>
</evidence>
<feature type="transmembrane region" description="Helical" evidence="3">
    <location>
        <begin position="167"/>
        <end position="186"/>
    </location>
</feature>
<organism evidence="5 6">
    <name type="scientific">Sphaerotilus hippei</name>
    <dbReference type="NCBI Taxonomy" id="744406"/>
    <lineage>
        <taxon>Bacteria</taxon>
        <taxon>Pseudomonadati</taxon>
        <taxon>Pseudomonadota</taxon>
        <taxon>Betaproteobacteria</taxon>
        <taxon>Burkholderiales</taxon>
        <taxon>Sphaerotilaceae</taxon>
        <taxon>Sphaerotilus</taxon>
    </lineage>
</organism>
<feature type="transmembrane region" description="Helical" evidence="3">
    <location>
        <begin position="117"/>
        <end position="137"/>
    </location>
</feature>
<feature type="domain" description="GGDEF" evidence="4">
    <location>
        <begin position="256"/>
        <end position="390"/>
    </location>
</feature>
<feature type="transmembrane region" description="Helical" evidence="3">
    <location>
        <begin position="144"/>
        <end position="161"/>
    </location>
</feature>
<evidence type="ECO:0000259" key="4">
    <source>
        <dbReference type="PROSITE" id="PS50887"/>
    </source>
</evidence>
<dbReference type="GO" id="GO:1902201">
    <property type="term" value="P:negative regulation of bacterial-type flagellum-dependent cell motility"/>
    <property type="evidence" value="ECO:0007669"/>
    <property type="project" value="TreeGrafter"/>
</dbReference>
<keyword evidence="3" id="KW-1133">Transmembrane helix</keyword>
<dbReference type="RefSeq" id="WP_110400669.1">
    <property type="nucleotide sequence ID" value="NZ_QJJS01000007.1"/>
</dbReference>
<evidence type="ECO:0000256" key="1">
    <source>
        <dbReference type="ARBA" id="ARBA00012528"/>
    </source>
</evidence>
<dbReference type="Pfam" id="PF00990">
    <property type="entry name" value="GGDEF"/>
    <property type="match status" value="1"/>
</dbReference>
<dbReference type="CDD" id="cd01949">
    <property type="entry name" value="GGDEF"/>
    <property type="match status" value="1"/>
</dbReference>
<dbReference type="SUPFAM" id="SSF55073">
    <property type="entry name" value="Nucleotide cyclase"/>
    <property type="match status" value="1"/>
</dbReference>
<dbReference type="NCBIfam" id="TIGR00254">
    <property type="entry name" value="GGDEF"/>
    <property type="match status" value="1"/>
</dbReference>
<dbReference type="SMART" id="SM00267">
    <property type="entry name" value="GGDEF"/>
    <property type="match status" value="1"/>
</dbReference>
<comment type="catalytic activity">
    <reaction evidence="2">
        <text>2 GTP = 3',3'-c-di-GMP + 2 diphosphate</text>
        <dbReference type="Rhea" id="RHEA:24898"/>
        <dbReference type="ChEBI" id="CHEBI:33019"/>
        <dbReference type="ChEBI" id="CHEBI:37565"/>
        <dbReference type="ChEBI" id="CHEBI:58805"/>
        <dbReference type="EC" id="2.7.7.65"/>
    </reaction>
</comment>
<dbReference type="PANTHER" id="PTHR45138:SF9">
    <property type="entry name" value="DIGUANYLATE CYCLASE DGCM-RELATED"/>
    <property type="match status" value="1"/>
</dbReference>
<evidence type="ECO:0000256" key="2">
    <source>
        <dbReference type="ARBA" id="ARBA00034247"/>
    </source>
</evidence>
<comment type="caution">
    <text evidence="5">The sequence shown here is derived from an EMBL/GenBank/DDBJ whole genome shotgun (WGS) entry which is preliminary data.</text>
</comment>
<dbReference type="PROSITE" id="PS50887">
    <property type="entry name" value="GGDEF"/>
    <property type="match status" value="1"/>
</dbReference>
<proteinExistence type="predicted"/>
<dbReference type="OrthoDB" id="5289013at2"/>
<name>A0A318H1I1_9BURK</name>
<keyword evidence="3" id="KW-0472">Membrane</keyword>
<dbReference type="GO" id="GO:0043709">
    <property type="term" value="P:cell adhesion involved in single-species biofilm formation"/>
    <property type="evidence" value="ECO:0007669"/>
    <property type="project" value="TreeGrafter"/>
</dbReference>
<dbReference type="InterPro" id="IPR050469">
    <property type="entry name" value="Diguanylate_Cyclase"/>
</dbReference>
<gene>
    <name evidence="5" type="ORF">C7444_107161</name>
</gene>
<dbReference type="InterPro" id="IPR029787">
    <property type="entry name" value="Nucleotide_cyclase"/>
</dbReference>
<accession>A0A318H1I1</accession>
<dbReference type="PANTHER" id="PTHR45138">
    <property type="entry name" value="REGULATORY COMPONENTS OF SENSORY TRANSDUCTION SYSTEM"/>
    <property type="match status" value="1"/>
</dbReference>
<dbReference type="EC" id="2.7.7.65" evidence="1"/>
<keyword evidence="6" id="KW-1185">Reference proteome</keyword>
<evidence type="ECO:0000313" key="6">
    <source>
        <dbReference type="Proteomes" id="UP000247811"/>
    </source>
</evidence>
<reference evidence="5 6" key="1">
    <citation type="submission" date="2018-05" db="EMBL/GenBank/DDBJ databases">
        <title>Genomic Encyclopedia of Type Strains, Phase IV (KMG-IV): sequencing the most valuable type-strain genomes for metagenomic binning, comparative biology and taxonomic classification.</title>
        <authorList>
            <person name="Goeker M."/>
        </authorList>
    </citation>
    <scope>NUCLEOTIDE SEQUENCE [LARGE SCALE GENOMIC DNA]</scope>
    <source>
        <strain evidence="5 6">DSM 566</strain>
    </source>
</reference>
<dbReference type="GO" id="GO:0052621">
    <property type="term" value="F:diguanylate cyclase activity"/>
    <property type="evidence" value="ECO:0007669"/>
    <property type="project" value="UniProtKB-EC"/>
</dbReference>
<dbReference type="EMBL" id="QJJS01000007">
    <property type="protein sequence ID" value="PXW96255.1"/>
    <property type="molecule type" value="Genomic_DNA"/>
</dbReference>
<dbReference type="AlphaFoldDB" id="A0A318H1I1"/>
<dbReference type="FunFam" id="3.30.70.270:FF:000001">
    <property type="entry name" value="Diguanylate cyclase domain protein"/>
    <property type="match status" value="1"/>
</dbReference>
<sequence length="390" mass="42908">MRLEAHDPPNAVALQREIARQFGQREFGAAMTSWLGFCLLAYTMRDVAPARHIALWLGLCALWESCNLVQSRLLSQARVSDTRRPRLLRGLTVTIGLDGLTWGLAPFLMAVPGNPPYLMLQTLYLACVCALSIQGVCMHRPAMLGFMVPLMLPLGIAHLLADEPLRHIMGLGCLIILALSLFYGIISRRLNVSAITAMVDNREMAATLQRRNGELRTALDTIQELAQRDPLTNALNRRALLERLQAEFARQDRLGTPVGLLLIDLDHFKRVNDQHGHLAGDDVLRATARRLEETMRASDLVARFGGEEFACVLAVRDADELREAARRVHAALGGTPFVLPSAAQAPITVTASVGAALRQRNESINALIGRVDRALYQAKAQGRDQVVEAP</sequence>
<keyword evidence="3" id="KW-0812">Transmembrane</keyword>
<dbReference type="InterPro" id="IPR000160">
    <property type="entry name" value="GGDEF_dom"/>
</dbReference>
<dbReference type="Proteomes" id="UP000247811">
    <property type="component" value="Unassembled WGS sequence"/>
</dbReference>
<dbReference type="GO" id="GO:0005886">
    <property type="term" value="C:plasma membrane"/>
    <property type="evidence" value="ECO:0007669"/>
    <property type="project" value="TreeGrafter"/>
</dbReference>
<protein>
    <recommendedName>
        <fullName evidence="1">diguanylate cyclase</fullName>
        <ecNumber evidence="1">2.7.7.65</ecNumber>
    </recommendedName>
</protein>
<feature type="transmembrane region" description="Helical" evidence="3">
    <location>
        <begin position="90"/>
        <end position="111"/>
    </location>
</feature>
<dbReference type="Gene3D" id="3.30.70.270">
    <property type="match status" value="1"/>
</dbReference>
<dbReference type="InterPro" id="IPR043128">
    <property type="entry name" value="Rev_trsase/Diguanyl_cyclase"/>
</dbReference>
<evidence type="ECO:0000313" key="5">
    <source>
        <dbReference type="EMBL" id="PXW96255.1"/>
    </source>
</evidence>